<feature type="transmembrane region" description="Helical" evidence="1">
    <location>
        <begin position="149"/>
        <end position="167"/>
    </location>
</feature>
<evidence type="ECO:0000313" key="3">
    <source>
        <dbReference type="Proteomes" id="UP000825009"/>
    </source>
</evidence>
<dbReference type="PANTHER" id="PTHR33979:SF2">
    <property type="entry name" value="PEPTIDASE M50B-LIKE-DOMAIN-CONTAINING PROTEIN"/>
    <property type="match status" value="1"/>
</dbReference>
<proteinExistence type="predicted"/>
<feature type="transmembrane region" description="Helical" evidence="1">
    <location>
        <begin position="124"/>
        <end position="142"/>
    </location>
</feature>
<dbReference type="Pfam" id="PF13398">
    <property type="entry name" value="Peptidase_M50B"/>
    <property type="match status" value="1"/>
</dbReference>
<dbReference type="InterPro" id="IPR049500">
    <property type="entry name" value="Peptidase_M50B-like"/>
</dbReference>
<dbReference type="AlphaFoldDB" id="A0A8F6YEQ0"/>
<evidence type="ECO:0000256" key="1">
    <source>
        <dbReference type="SAM" id="Phobius"/>
    </source>
</evidence>
<evidence type="ECO:0000313" key="2">
    <source>
        <dbReference type="EMBL" id="QXT41452.1"/>
    </source>
</evidence>
<keyword evidence="3" id="KW-1185">Reference proteome</keyword>
<dbReference type="PANTHER" id="PTHR33979">
    <property type="entry name" value="OS02G0221600 PROTEIN"/>
    <property type="match status" value="1"/>
</dbReference>
<accession>A0A8F6YEQ0</accession>
<dbReference type="Proteomes" id="UP000825009">
    <property type="component" value="Chromosome"/>
</dbReference>
<dbReference type="EMBL" id="CP079194">
    <property type="protein sequence ID" value="QXT41452.1"/>
    <property type="molecule type" value="Genomic_DNA"/>
</dbReference>
<feature type="transmembrane region" description="Helical" evidence="1">
    <location>
        <begin position="187"/>
        <end position="210"/>
    </location>
</feature>
<keyword evidence="1" id="KW-0472">Membrane</keyword>
<protein>
    <submittedName>
        <fullName evidence="2">M50 family metallopeptidase</fullName>
    </submittedName>
</protein>
<feature type="transmembrane region" description="Helical" evidence="1">
    <location>
        <begin position="73"/>
        <end position="95"/>
    </location>
</feature>
<gene>
    <name evidence="2" type="ORF">KYE46_13135</name>
</gene>
<organism evidence="2 3">
    <name type="scientific">Gymnodinialimonas ceratoperidinii</name>
    <dbReference type="NCBI Taxonomy" id="2856823"/>
    <lineage>
        <taxon>Bacteria</taxon>
        <taxon>Pseudomonadati</taxon>
        <taxon>Pseudomonadota</taxon>
        <taxon>Alphaproteobacteria</taxon>
        <taxon>Rhodobacterales</taxon>
        <taxon>Paracoccaceae</taxon>
        <taxon>Gymnodinialimonas</taxon>
    </lineage>
</organism>
<dbReference type="KEGG" id="gce:KYE46_13135"/>
<name>A0A8F6YEQ0_9RHOB</name>
<keyword evidence="1" id="KW-1133">Transmembrane helix</keyword>
<sequence>MAFLRDHWQLIALTVAVFALWSTPLVLPLKLLVVFFHELSHGLAAILTGGSIESLSVNFQQGGEAWTRGGSRFLILTAGYLGSLLIGAGLLIAALRGRADRMVLSGLGVLMLVVMLLYVRDVTALLICGATGAALIAAGRFLSAQWCDLILRVIGLSSLIYVPYDIFDDTLRRASLRSDARMLAEEVGGTTMIWGALWLIISLVVIFWCMRRVLGRDSNIHFRR</sequence>
<keyword evidence="1" id="KW-0812">Transmembrane</keyword>
<feature type="transmembrane region" description="Helical" evidence="1">
    <location>
        <begin position="102"/>
        <end position="118"/>
    </location>
</feature>
<reference evidence="2 3" key="1">
    <citation type="submission" date="2021-07" db="EMBL/GenBank/DDBJ databases">
        <title>A novel Jannaschia species isolated from marine dinoflagellate Ceratoperidinium margalefii.</title>
        <authorList>
            <person name="Jiang Y."/>
            <person name="Li Z."/>
        </authorList>
    </citation>
    <scope>NUCLEOTIDE SEQUENCE [LARGE SCALE GENOMIC DNA]</scope>
    <source>
        <strain evidence="2 3">J12C1-MA-4</strain>
    </source>
</reference>